<feature type="signal peptide" evidence="1">
    <location>
        <begin position="1"/>
        <end position="19"/>
    </location>
</feature>
<proteinExistence type="predicted"/>
<accession>A0A3R6ECM6</accession>
<evidence type="ECO:0000256" key="1">
    <source>
        <dbReference type="SAM" id="SignalP"/>
    </source>
</evidence>
<comment type="caution">
    <text evidence="4">The sequence shown here is derived from an EMBL/GenBank/DDBJ whole genome shotgun (WGS) entry which is preliminary data.</text>
</comment>
<gene>
    <name evidence="4" type="ORF">DW191_04465</name>
    <name evidence="3" type="ORF">DW986_09280</name>
</gene>
<dbReference type="SUPFAM" id="SSF63829">
    <property type="entry name" value="Calcium-dependent phosphotriesterase"/>
    <property type="match status" value="1"/>
</dbReference>
<evidence type="ECO:0000313" key="3">
    <source>
        <dbReference type="EMBL" id="RGZ48398.1"/>
    </source>
</evidence>
<dbReference type="InterPro" id="IPR011110">
    <property type="entry name" value="Reg_prop"/>
</dbReference>
<organism evidence="4 5">
    <name type="scientific">Parabacteroides merdae</name>
    <dbReference type="NCBI Taxonomy" id="46503"/>
    <lineage>
        <taxon>Bacteria</taxon>
        <taxon>Pseudomonadati</taxon>
        <taxon>Bacteroidota</taxon>
        <taxon>Bacteroidia</taxon>
        <taxon>Bacteroidales</taxon>
        <taxon>Tannerellaceae</taxon>
        <taxon>Parabacteroides</taxon>
    </lineage>
</organism>
<evidence type="ECO:0000259" key="2">
    <source>
        <dbReference type="Pfam" id="PF21544"/>
    </source>
</evidence>
<dbReference type="Gene3D" id="2.130.10.10">
    <property type="entry name" value="YVTN repeat-like/Quinoprotein amine dehydrogenase"/>
    <property type="match status" value="2"/>
</dbReference>
<dbReference type="Proteomes" id="UP000283732">
    <property type="component" value="Unassembled WGS sequence"/>
</dbReference>
<evidence type="ECO:0000313" key="6">
    <source>
        <dbReference type="Proteomes" id="UP000285173"/>
    </source>
</evidence>
<dbReference type="SUPFAM" id="SSF101898">
    <property type="entry name" value="NHL repeat"/>
    <property type="match status" value="1"/>
</dbReference>
<dbReference type="InterPro" id="IPR015943">
    <property type="entry name" value="WD40/YVTN_repeat-like_dom_sf"/>
</dbReference>
<dbReference type="AlphaFoldDB" id="A0A3R6ECM6"/>
<dbReference type="Pfam" id="PF07494">
    <property type="entry name" value="Reg_prop"/>
    <property type="match status" value="1"/>
</dbReference>
<name>A0A3R6ECM6_9BACT</name>
<dbReference type="RefSeq" id="WP_122203057.1">
    <property type="nucleotide sequence ID" value="NZ_DAWDVS010000031.1"/>
</dbReference>
<feature type="chain" id="PRO_5036091619" description="PorZ N-terminal beta-propeller domain-containing protein" evidence="1">
    <location>
        <begin position="20"/>
        <end position="776"/>
    </location>
</feature>
<dbReference type="EMBL" id="QRKC01000001">
    <property type="protein sequence ID" value="RHH80355.1"/>
    <property type="molecule type" value="Genomic_DNA"/>
</dbReference>
<feature type="domain" description="PorZ N-terminal beta-propeller" evidence="2">
    <location>
        <begin position="48"/>
        <end position="202"/>
    </location>
</feature>
<dbReference type="EMBL" id="QSEF01000011">
    <property type="protein sequence ID" value="RGZ48398.1"/>
    <property type="molecule type" value="Genomic_DNA"/>
</dbReference>
<reference evidence="5 6" key="1">
    <citation type="submission" date="2018-08" db="EMBL/GenBank/DDBJ databases">
        <title>A genome reference for cultivated species of the human gut microbiota.</title>
        <authorList>
            <person name="Zou Y."/>
            <person name="Xue W."/>
            <person name="Luo G."/>
        </authorList>
    </citation>
    <scope>NUCLEOTIDE SEQUENCE [LARGE SCALE GENOMIC DNA]</scope>
    <source>
        <strain evidence="4 5">AM16-50</strain>
        <strain evidence="3 6">AM50-15</strain>
    </source>
</reference>
<evidence type="ECO:0000313" key="5">
    <source>
        <dbReference type="Proteomes" id="UP000283732"/>
    </source>
</evidence>
<protein>
    <recommendedName>
        <fullName evidence="2">PorZ N-terminal beta-propeller domain-containing protein</fullName>
    </recommendedName>
</protein>
<keyword evidence="1" id="KW-0732">Signal</keyword>
<sequence length="776" mass="87029">MRNILTVILLFLLSFPALSVNDNGNTLGWKTYLSYNNTDCVEESADQVFVVAEGALYTYGKEDNSIKQYYKGNGLSDTDIQSISYNKQTKSLLIVYKNCNIDILEEGSVKNIPYLYTTTSLRDKSLNSVMIYNEYAYLSIQSGIVVVNMDKKEITDTYNLSKNITSCAIFNNNIYASTKEGQKSTVIYASLNDNLLDGSNWKTYSIPGFPSENSIDKISSFKNKLFYLSQNKGIYYESNETTVPLVSNTQMNNMKIVGEKLACMATSQVYIFTDTKTFDQINNLSIKDISTYQTDKYWIAEGSKGLRSIQRKGANQFEAINEAIILDGPYSNSSYDIVSKNDKIYIIPGGKSLTGDNSFNKAGSVMIYDYEKWSVLEPSVVQNKLNTWPKDYTSIVVTKNDTEKEIIYVSSFGYGLFQFIDREPSAVYNKTNSPLENAHGNEGFYCRVDGLAFDKEGNLWMTNSEVSKAIKILDKEGKWHSLSVESLNGKYTINDILVTSNNDKWINISRPTSQACLTVVTNSNSLDEATSYEFKNFIDTDNNDFSPNNYTCMAEDKNGYIWIGTNKGAIYLTNPKLATTENNQSMRCTRVKLINEEGIPYYFLDNTIITTIKVDNGNRKWIGTDGSGVYVLSEDNQEIVHQFNTSNSPLLSDKIYSIEINENTGEVFIGSDKGLVSYKGEATKGKDDYSDVYAYPNPVRPEYRDKVTITGLMDNSIVKITDLNGNLVYQTKSLGGQAIWNCRNTKGVRVASGVYLVLSATEDSKESVVTKIAVIK</sequence>
<dbReference type="Pfam" id="PF21544">
    <property type="entry name" value="PorZ_N_b_propeller"/>
    <property type="match status" value="1"/>
</dbReference>
<evidence type="ECO:0000313" key="4">
    <source>
        <dbReference type="EMBL" id="RHH80355.1"/>
    </source>
</evidence>
<dbReference type="InterPro" id="IPR048954">
    <property type="entry name" value="PorZ_N"/>
</dbReference>
<dbReference type="Proteomes" id="UP000285173">
    <property type="component" value="Unassembled WGS sequence"/>
</dbReference>